<sequence length="539" mass="56667">MPGENMIYNTGTISINGNTATGTGTNWTAPASQVRAGQTIIVISNPVQMFQITAINSGTSLTVTPAASPELSGQNYSILVTDSLSVDGLAQSMSQLINEYDENIGAWATFASISANQLVTVTINGTSFSIPAIGGLARKGANSDITELKGLTTPLSLEQGGLGANNAADALANLGLVETVNLAAAAVAKADLETALRASAYIKDASRHAVERASGGRQTVLYDDLGNPSVMNIIPIFRYEDLGYSGDMGAGVVSCFDVGTGANKSEIFIGAFQSSLVGSRAVSLPRVDPAVSVNFDAAKGYCANKGAGWHLMTMHEWAAISLWCMANGFEPHGNTNYGRAHDRYVERGRRMDGGLPGDTAGTARVHAGSGPDAWRHNNSPWGISDLVGNVWEWIDGFKLQDGQIIASTFNTQAEASWAAQAAYFDSTLATGGAPRLSDAVVNWLGTIGDNTNSGYSANENFAVMAKTGTYVSNKLLKRLLVEPSTVLPKGRVYMRNFGERLPSRGGDWSYGSAAGLAALSCSFSRVYTYSGVGFRLAFA</sequence>
<evidence type="ECO:0000259" key="1">
    <source>
        <dbReference type="Pfam" id="PF03781"/>
    </source>
</evidence>
<dbReference type="SUPFAM" id="SSF56436">
    <property type="entry name" value="C-type lectin-like"/>
    <property type="match status" value="1"/>
</dbReference>
<dbReference type="InterPro" id="IPR005532">
    <property type="entry name" value="SUMF_dom"/>
</dbReference>
<dbReference type="InterPro" id="IPR042095">
    <property type="entry name" value="SUMF_sf"/>
</dbReference>
<dbReference type="Gene3D" id="3.90.1580.10">
    <property type="entry name" value="paralog of FGE (formylglycine-generating enzyme)"/>
    <property type="match status" value="1"/>
</dbReference>
<evidence type="ECO:0000313" key="2">
    <source>
        <dbReference type="EMBL" id="QLO13725.1"/>
    </source>
</evidence>
<protein>
    <submittedName>
        <fullName evidence="2">SUMF1/EgtB/PvdO family nonheme iron enzyme</fullName>
    </submittedName>
</protein>
<evidence type="ECO:0000313" key="3">
    <source>
        <dbReference type="Proteomes" id="UP000510650"/>
    </source>
</evidence>
<reference evidence="3" key="1">
    <citation type="submission" date="2020-06" db="EMBL/GenBank/DDBJ databases">
        <title>REHAB project genomes.</title>
        <authorList>
            <person name="Shaw L.P."/>
        </authorList>
    </citation>
    <scope>NUCLEOTIDE SEQUENCE [LARGE SCALE GENOMIC DNA]</scope>
    <source>
        <strain evidence="3">RHBSTW-00398</strain>
    </source>
</reference>
<dbReference type="InterPro" id="IPR016187">
    <property type="entry name" value="CTDL_fold"/>
</dbReference>
<feature type="domain" description="Sulfatase-modifying factor enzyme-like" evidence="1">
    <location>
        <begin position="287"/>
        <end position="398"/>
    </location>
</feature>
<gene>
    <name evidence="2" type="ORF">HV183_09945</name>
</gene>
<dbReference type="Pfam" id="PF03781">
    <property type="entry name" value="FGE-sulfatase"/>
    <property type="match status" value="1"/>
</dbReference>
<proteinExistence type="predicted"/>
<dbReference type="Proteomes" id="UP000510650">
    <property type="component" value="Chromosome"/>
</dbReference>
<accession>A0AAE7GT69</accession>
<name>A0AAE7GT69_CITFR</name>
<organism evidence="2 3">
    <name type="scientific">Citrobacter freundii</name>
    <dbReference type="NCBI Taxonomy" id="546"/>
    <lineage>
        <taxon>Bacteria</taxon>
        <taxon>Pseudomonadati</taxon>
        <taxon>Pseudomonadota</taxon>
        <taxon>Gammaproteobacteria</taxon>
        <taxon>Enterobacterales</taxon>
        <taxon>Enterobacteriaceae</taxon>
        <taxon>Citrobacter</taxon>
        <taxon>Citrobacter freundii complex</taxon>
    </lineage>
</organism>
<dbReference type="EMBL" id="CP055538">
    <property type="protein sequence ID" value="QLO13725.1"/>
    <property type="molecule type" value="Genomic_DNA"/>
</dbReference>
<dbReference type="AlphaFoldDB" id="A0AAE7GT69"/>